<dbReference type="EMBL" id="CP003665">
    <property type="protein sequence ID" value="AFZ61436.1"/>
    <property type="molecule type" value="Genomic_DNA"/>
</dbReference>
<dbReference type="Proteomes" id="UP000010474">
    <property type="component" value="Plasmid pANACY.06"/>
</dbReference>
<gene>
    <name evidence="1" type="ordered locus">Anacy_6167</name>
</gene>
<protein>
    <submittedName>
        <fullName evidence="1">Uncharacterized protein</fullName>
    </submittedName>
</protein>
<dbReference type="PATRIC" id="fig|272123.3.peg.6709"/>
<dbReference type="RefSeq" id="WP_015217876.1">
    <property type="nucleotide sequence ID" value="NC_019775.1"/>
</dbReference>
<keyword evidence="2" id="KW-1185">Reference proteome</keyword>
<proteinExistence type="predicted"/>
<sequence>MISTLPIWFNQIDKSVAAALIGDGFEFVGLLEDIETPDYLEVVTGSWSLGSICSTNELIVLSNGAVFSLDCDGESLLELRWNNTKKLIREKLRDYQLLPTNHTQLHLFAA</sequence>
<accession>K9ZQI3</accession>
<name>K9ZQI3_ANACC</name>
<reference evidence="2" key="1">
    <citation type="journal article" date="2013" name="Proc. Natl. Acad. Sci. U.S.A.">
        <title>Improving the coverage of the cyanobacterial phylum using diversity-driven genome sequencing.</title>
        <authorList>
            <person name="Shih P.M."/>
            <person name="Wu D."/>
            <person name="Latifi A."/>
            <person name="Axen S.D."/>
            <person name="Fewer D.P."/>
            <person name="Talla E."/>
            <person name="Calteau A."/>
            <person name="Cai F."/>
            <person name="Tandeau de Marsac N."/>
            <person name="Rippka R."/>
            <person name="Herdman M."/>
            <person name="Sivonen K."/>
            <person name="Coursin T."/>
            <person name="Laurent T."/>
            <person name="Goodwin L."/>
            <person name="Nolan M."/>
            <person name="Davenport K.W."/>
            <person name="Han C.S."/>
            <person name="Rubin E.M."/>
            <person name="Eisen J.A."/>
            <person name="Woyke T."/>
            <person name="Gugger M."/>
            <person name="Kerfeld C.A."/>
        </authorList>
    </citation>
    <scope>NUCLEOTIDE SEQUENCE [LARGE SCALE GENOMIC DNA]</scope>
    <source>
        <strain evidence="2">ATCC 27899 / PCC 7122</strain>
    </source>
</reference>
<dbReference type="KEGG" id="acy:Anacy_6167"/>
<keyword evidence="1" id="KW-0614">Plasmid</keyword>
<dbReference type="AlphaFoldDB" id="K9ZQI3"/>
<geneLocation type="plasmid" evidence="1 2">
    <name>pANACY.06</name>
</geneLocation>
<evidence type="ECO:0000313" key="1">
    <source>
        <dbReference type="EMBL" id="AFZ61436.1"/>
    </source>
</evidence>
<evidence type="ECO:0000313" key="2">
    <source>
        <dbReference type="Proteomes" id="UP000010474"/>
    </source>
</evidence>
<dbReference type="HOGENOM" id="CLU_2165674_0_0_3"/>
<organism evidence="1 2">
    <name type="scientific">Anabaena cylindrica (strain ATCC 27899 / PCC 7122)</name>
    <dbReference type="NCBI Taxonomy" id="272123"/>
    <lineage>
        <taxon>Bacteria</taxon>
        <taxon>Bacillati</taxon>
        <taxon>Cyanobacteriota</taxon>
        <taxon>Cyanophyceae</taxon>
        <taxon>Nostocales</taxon>
        <taxon>Nostocaceae</taxon>
        <taxon>Anabaena</taxon>
    </lineage>
</organism>